<protein>
    <submittedName>
        <fullName evidence="1">Uncharacterized protein</fullName>
    </submittedName>
</protein>
<dbReference type="KEGG" id="rdp:RD2015_1313"/>
<dbReference type="AlphaFoldDB" id="A0A0U3ME76"/>
<evidence type="ECO:0000313" key="1">
    <source>
        <dbReference type="EMBL" id="ALV05804.1"/>
    </source>
</evidence>
<reference evidence="1 2" key="1">
    <citation type="submission" date="2015-12" db="EMBL/GenBank/DDBJ databases">
        <title>Complete genome of Roseateles depolymerans KCTC 42856.</title>
        <authorList>
            <person name="Kim K.M."/>
        </authorList>
    </citation>
    <scope>NUCLEOTIDE SEQUENCE [LARGE SCALE GENOMIC DNA]</scope>
    <source>
        <strain evidence="1 2">KCTC 42856</strain>
    </source>
</reference>
<dbReference type="Proteomes" id="UP000060699">
    <property type="component" value="Chromosome"/>
</dbReference>
<keyword evidence="2" id="KW-1185">Reference proteome</keyword>
<name>A0A0U3ME76_9BURK</name>
<sequence>MFTPSVTSFLDHARDLYTPSAFDPPVTPVAAPAPNPDWVSYTGPQNIHSPEYKQFRNSPLFLETHRQWLARVDDCERMARKLCLPQEAERISDALNVFRDRLNDRWGESYVTDNMPLLFGEGKRAMDRICQRLEQEELPEDFRKAQLQEMAALLDKCLSTGPAFIQTAQALDTAPDGLRSAMLRVIQNRGDTVCREVYQLEQRYYETEAWRLDMEVHGVNRLRLEYRLPGADRSDIHSLGPKLFFPQHEPHHVAELRRGLQPTEVAEDLADVYWGRLQALLPPHVPGLGSGADLNDVMPDIQAAVARVNKAITPVSMTSLMVADESSGSYRWQTDASCLALELLKALETERLVMPQARETLLTATSRDGTWQLKSVQGRLFHVVERPSGPSQTFLVPVRLDHVLALDQQLKREPQALPAALVWTVIRGESRERLRHIPEHWLTDRRQVLEWLRRIDRDDWLQWLQATPHLRPDTALTLADALTSRGSSDWLEPLLAKPSLGGPRWLQEADAKLLTMAMSATDPRTQRIWLSYLRSAFEHLPPDQVHALLSPRRGLNLVFAAMMEGRGHPVSVAVSLLKAGLTRGIVSVKEVPAQVDCPFQAAMEHGHLEAIQALAPFLIDALQHSWISRRDLVALLGGNRPGEACEGAMVQGQGECLRWYLDFVHTLHRRDLLSVEDGLLDLITQPRSNGSAVTYDTVLQGQAVTLGVYLDWLLRAARDKLISQGHLLLQLGCEGPHESGLVHLLEDKNTACLNAWCDAVSSATLEDLIERRDVERMLTDRNLAGVPLLHALVRKPLAGPLRNWMHTLTELHHAQALDLSQLTRLLRSGPPARDPDSCLPIMHDLLLKEVHPTPFRAYIRHLTHLHQRRVLPSDVLEALLCSCGAKTPFPAIVSATYRGKPAPVDAFLDVLIKLGRERRLSSAALIRVLDGRVADAGPPRPGSSALLVAIQQKKGAMLTRLINTSLTLYQLGAITAQDWLTLLQPQNPTNSPLTALLRVRDPAALAFIHNTIITANGLQILSWEQAKSLLARLA</sequence>
<proteinExistence type="predicted"/>
<organism evidence="1 2">
    <name type="scientific">Roseateles depolymerans</name>
    <dbReference type="NCBI Taxonomy" id="76731"/>
    <lineage>
        <taxon>Bacteria</taxon>
        <taxon>Pseudomonadati</taxon>
        <taxon>Pseudomonadota</taxon>
        <taxon>Betaproteobacteria</taxon>
        <taxon>Burkholderiales</taxon>
        <taxon>Sphaerotilaceae</taxon>
        <taxon>Roseateles</taxon>
    </lineage>
</organism>
<evidence type="ECO:0000313" key="2">
    <source>
        <dbReference type="Proteomes" id="UP000060699"/>
    </source>
</evidence>
<dbReference type="STRING" id="76731.RD2015_1313"/>
<dbReference type="EMBL" id="CP013729">
    <property type="protein sequence ID" value="ALV05804.1"/>
    <property type="molecule type" value="Genomic_DNA"/>
</dbReference>
<gene>
    <name evidence="1" type="ORF">RD2015_1313</name>
</gene>
<accession>A0A0U3ME76</accession>